<dbReference type="EMBL" id="JATAAI010000023">
    <property type="protein sequence ID" value="KAK1737840.1"/>
    <property type="molecule type" value="Genomic_DNA"/>
</dbReference>
<evidence type="ECO:0000313" key="2">
    <source>
        <dbReference type="EMBL" id="KAK1737840.1"/>
    </source>
</evidence>
<gene>
    <name evidence="2" type="ORF">QTG54_011612</name>
</gene>
<evidence type="ECO:0000256" key="1">
    <source>
        <dbReference type="SAM" id="MobiDB-lite"/>
    </source>
</evidence>
<name>A0AAD8Y2Y2_9STRA</name>
<protein>
    <submittedName>
        <fullName evidence="2">Uncharacterized protein</fullName>
    </submittedName>
</protein>
<evidence type="ECO:0000313" key="3">
    <source>
        <dbReference type="Proteomes" id="UP001224775"/>
    </source>
</evidence>
<accession>A0AAD8Y2Y2</accession>
<reference evidence="2" key="1">
    <citation type="submission" date="2023-06" db="EMBL/GenBank/DDBJ databases">
        <title>Survivors Of The Sea: Transcriptome response of Skeletonema marinoi to long-term dormancy.</title>
        <authorList>
            <person name="Pinder M.I.M."/>
            <person name="Kourtchenko O."/>
            <person name="Robertson E.K."/>
            <person name="Larsson T."/>
            <person name="Maumus F."/>
            <person name="Osuna-Cruz C.M."/>
            <person name="Vancaester E."/>
            <person name="Stenow R."/>
            <person name="Vandepoele K."/>
            <person name="Ploug H."/>
            <person name="Bruchert V."/>
            <person name="Godhe A."/>
            <person name="Topel M."/>
        </authorList>
    </citation>
    <scope>NUCLEOTIDE SEQUENCE</scope>
    <source>
        <strain evidence="2">R05AC</strain>
    </source>
</reference>
<dbReference type="AlphaFoldDB" id="A0AAD8Y2Y2"/>
<feature type="region of interest" description="Disordered" evidence="1">
    <location>
        <begin position="13"/>
        <end position="32"/>
    </location>
</feature>
<dbReference type="Proteomes" id="UP001224775">
    <property type="component" value="Unassembled WGS sequence"/>
</dbReference>
<keyword evidence="3" id="KW-1185">Reference proteome</keyword>
<sequence length="101" mass="10810">MAGAALLQRLRRPSSLHEYKRSSHHGLHAEQPNNALLSDLKELQSKEASSALPDYFIADSFNDETTAAAMADELKGINSGGNLMMAATAATSTEERTPPPS</sequence>
<proteinExistence type="predicted"/>
<comment type="caution">
    <text evidence="2">The sequence shown here is derived from an EMBL/GenBank/DDBJ whole genome shotgun (WGS) entry which is preliminary data.</text>
</comment>
<organism evidence="2 3">
    <name type="scientific">Skeletonema marinoi</name>
    <dbReference type="NCBI Taxonomy" id="267567"/>
    <lineage>
        <taxon>Eukaryota</taxon>
        <taxon>Sar</taxon>
        <taxon>Stramenopiles</taxon>
        <taxon>Ochrophyta</taxon>
        <taxon>Bacillariophyta</taxon>
        <taxon>Coscinodiscophyceae</taxon>
        <taxon>Thalassiosirophycidae</taxon>
        <taxon>Thalassiosirales</taxon>
        <taxon>Skeletonemataceae</taxon>
        <taxon>Skeletonema</taxon>
        <taxon>Skeletonema marinoi-dohrnii complex</taxon>
    </lineage>
</organism>